<keyword evidence="5 6" id="KW-0472">Membrane</keyword>
<evidence type="ECO:0000313" key="9">
    <source>
        <dbReference type="Proteomes" id="UP001500368"/>
    </source>
</evidence>
<dbReference type="CDD" id="cd06261">
    <property type="entry name" value="TM_PBP2"/>
    <property type="match status" value="1"/>
</dbReference>
<evidence type="ECO:0000256" key="1">
    <source>
        <dbReference type="ARBA" id="ARBA00004141"/>
    </source>
</evidence>
<evidence type="ECO:0000256" key="5">
    <source>
        <dbReference type="ARBA" id="ARBA00023136"/>
    </source>
</evidence>
<keyword evidence="3 6" id="KW-0812">Transmembrane</keyword>
<feature type="transmembrane region" description="Helical" evidence="6">
    <location>
        <begin position="63"/>
        <end position="87"/>
    </location>
</feature>
<dbReference type="PANTHER" id="PTHR30177:SF33">
    <property type="entry name" value="POSSIBLE OSMOPROTECTANT (GLYCINE BETAINE_CARNITINE_CHOLINE_L-PROLINE) TRANSPORT INTEGRAL MEMBRANE PROTEIN ABC TRANSPORTER PROZ"/>
    <property type="match status" value="1"/>
</dbReference>
<feature type="transmembrane region" description="Helical" evidence="6">
    <location>
        <begin position="93"/>
        <end position="112"/>
    </location>
</feature>
<evidence type="ECO:0000313" key="8">
    <source>
        <dbReference type="EMBL" id="GAA4921678.1"/>
    </source>
</evidence>
<comment type="caution">
    <text evidence="8">The sequence shown here is derived from an EMBL/GenBank/DDBJ whole genome shotgun (WGS) entry which is preliminary data.</text>
</comment>
<feature type="transmembrane region" description="Helical" evidence="6">
    <location>
        <begin position="133"/>
        <end position="153"/>
    </location>
</feature>
<dbReference type="RefSeq" id="WP_345477688.1">
    <property type="nucleotide sequence ID" value="NZ_BAABLW010000007.1"/>
</dbReference>
<dbReference type="Pfam" id="PF00528">
    <property type="entry name" value="BPD_transp_1"/>
    <property type="match status" value="1"/>
</dbReference>
<keyword evidence="4 6" id="KW-1133">Transmembrane helix</keyword>
<dbReference type="InterPro" id="IPR051204">
    <property type="entry name" value="ABC_transp_perm/SBD"/>
</dbReference>
<reference evidence="9" key="1">
    <citation type="journal article" date="2019" name="Int. J. Syst. Evol. Microbiol.">
        <title>The Global Catalogue of Microorganisms (GCM) 10K type strain sequencing project: providing services to taxonomists for standard genome sequencing and annotation.</title>
        <authorList>
            <consortium name="The Broad Institute Genomics Platform"/>
            <consortium name="The Broad Institute Genome Sequencing Center for Infectious Disease"/>
            <person name="Wu L."/>
            <person name="Ma J."/>
        </authorList>
    </citation>
    <scope>NUCLEOTIDE SEQUENCE [LARGE SCALE GENOMIC DNA]</scope>
    <source>
        <strain evidence="9">JCM 19129</strain>
    </source>
</reference>
<proteinExistence type="inferred from homology"/>
<organism evidence="8 9">
    <name type="scientific">Nesterenkonia rhizosphaerae</name>
    <dbReference type="NCBI Taxonomy" id="1348272"/>
    <lineage>
        <taxon>Bacteria</taxon>
        <taxon>Bacillati</taxon>
        <taxon>Actinomycetota</taxon>
        <taxon>Actinomycetes</taxon>
        <taxon>Micrococcales</taxon>
        <taxon>Micrococcaceae</taxon>
        <taxon>Nesterenkonia</taxon>
    </lineage>
</organism>
<evidence type="ECO:0000259" key="7">
    <source>
        <dbReference type="PROSITE" id="PS50928"/>
    </source>
</evidence>
<protein>
    <submittedName>
        <fullName evidence="8">ABC transporter permease</fullName>
    </submittedName>
</protein>
<comment type="subcellular location">
    <subcellularLocation>
        <location evidence="6">Cell membrane</location>
        <topology evidence="6">Multi-pass membrane protein</topology>
    </subcellularLocation>
    <subcellularLocation>
        <location evidence="1">Membrane</location>
        <topology evidence="1">Multi-pass membrane protein</topology>
    </subcellularLocation>
</comment>
<evidence type="ECO:0000256" key="4">
    <source>
        <dbReference type="ARBA" id="ARBA00022989"/>
    </source>
</evidence>
<sequence>MNHLLDALELLGDAESWQGSGGFGARALEHLWYTAVAVATSALIALPLGLYVGHTGKGRNPAVLSSGVVRALPTLGVITLAALFLGIGLTAPMIAFIVLAVPSIIAGAYSGVESVSQVTVDAARAQGMTPWQVLFQVEIPLGLPLILGGLRLATLQVVATGTLAAYVGAGGLGRQLFLGLRTQDYPLMLAASVLVILLAIALDVVFSLSQRAARLRTGH</sequence>
<dbReference type="SUPFAM" id="SSF161098">
    <property type="entry name" value="MetI-like"/>
    <property type="match status" value="1"/>
</dbReference>
<comment type="similarity">
    <text evidence="6">Belongs to the binding-protein-dependent transport system permease family.</text>
</comment>
<gene>
    <name evidence="8" type="ORF">GCM10025790_17780</name>
</gene>
<dbReference type="PANTHER" id="PTHR30177">
    <property type="entry name" value="GLYCINE BETAINE/L-PROLINE TRANSPORT SYSTEM PERMEASE PROTEIN PROW"/>
    <property type="match status" value="1"/>
</dbReference>
<feature type="transmembrane region" description="Helical" evidence="6">
    <location>
        <begin position="31"/>
        <end position="51"/>
    </location>
</feature>
<evidence type="ECO:0000256" key="2">
    <source>
        <dbReference type="ARBA" id="ARBA00022448"/>
    </source>
</evidence>
<dbReference type="Proteomes" id="UP001500368">
    <property type="component" value="Unassembled WGS sequence"/>
</dbReference>
<feature type="domain" description="ABC transmembrane type-1" evidence="7">
    <location>
        <begin position="31"/>
        <end position="206"/>
    </location>
</feature>
<name>A0ABP9FZ30_9MICC</name>
<keyword evidence="2 6" id="KW-0813">Transport</keyword>
<keyword evidence="9" id="KW-1185">Reference proteome</keyword>
<evidence type="ECO:0000256" key="3">
    <source>
        <dbReference type="ARBA" id="ARBA00022692"/>
    </source>
</evidence>
<dbReference type="EMBL" id="BAABLW010000007">
    <property type="protein sequence ID" value="GAA4921678.1"/>
    <property type="molecule type" value="Genomic_DNA"/>
</dbReference>
<dbReference type="InterPro" id="IPR000515">
    <property type="entry name" value="MetI-like"/>
</dbReference>
<evidence type="ECO:0000256" key="6">
    <source>
        <dbReference type="RuleBase" id="RU363032"/>
    </source>
</evidence>
<feature type="transmembrane region" description="Helical" evidence="6">
    <location>
        <begin position="185"/>
        <end position="206"/>
    </location>
</feature>
<dbReference type="PROSITE" id="PS50928">
    <property type="entry name" value="ABC_TM1"/>
    <property type="match status" value="1"/>
</dbReference>
<dbReference type="Gene3D" id="1.10.3720.10">
    <property type="entry name" value="MetI-like"/>
    <property type="match status" value="1"/>
</dbReference>
<dbReference type="InterPro" id="IPR035906">
    <property type="entry name" value="MetI-like_sf"/>
</dbReference>
<accession>A0ABP9FZ30</accession>